<accession>A0A090I1R1</accession>
<sequence length="262" mass="30417">MMMVTEVPLNEELLGWDNETFQPDDPDVEDMDMDEQLMFIALFVIFAKLYTDFEHKTVDYVLEKFPDAVTKAGKKLAETSKTELTKIVEEHRVSILKEFNIHEKVIPKVKLDLDLKPTLNTLSLSAKATINQLKDDVATKAASFKAGMGEPKDFNLKANFNRAIRRTKNFVKFNAQFAKQKVKRAAQKMRYGRNMLYYWVVAGRRTCEKCYAKARLPPRPMDKWEYDHPNGHCELVPEKDNATKEYQSYLEESQKYADISLI</sequence>
<evidence type="ECO:0008006" key="2">
    <source>
        <dbReference type="Google" id="ProtNLM"/>
    </source>
</evidence>
<protein>
    <recommendedName>
        <fullName evidence="2">Phage head morphogenesis domain-containing protein</fullName>
    </recommendedName>
</protein>
<dbReference type="KEGG" id="mfi:DSM1535_0412"/>
<gene>
    <name evidence="1" type="ORF">DSM1535_0412</name>
</gene>
<dbReference type="PATRIC" id="fig|2162.9.peg.429"/>
<reference evidence="1" key="1">
    <citation type="submission" date="2014-08" db="EMBL/GenBank/DDBJ databases">
        <authorList>
            <person name="Wibberg D."/>
        </authorList>
    </citation>
    <scope>NUCLEOTIDE SEQUENCE</scope>
</reference>
<proteinExistence type="predicted"/>
<organism evidence="1">
    <name type="scientific">Methanobacterium formicicum</name>
    <dbReference type="NCBI Taxonomy" id="2162"/>
    <lineage>
        <taxon>Archaea</taxon>
        <taxon>Methanobacteriati</taxon>
        <taxon>Methanobacteriota</taxon>
        <taxon>Methanomada group</taxon>
        <taxon>Methanobacteria</taxon>
        <taxon>Methanobacteriales</taxon>
        <taxon>Methanobacteriaceae</taxon>
        <taxon>Methanobacterium</taxon>
    </lineage>
</organism>
<dbReference type="AlphaFoldDB" id="A0A090I1R1"/>
<dbReference type="RefSeq" id="WP_144405514.1">
    <property type="nucleotide sequence ID" value="NZ_JARVXG010000051.1"/>
</dbReference>
<dbReference type="EMBL" id="LN515531">
    <property type="protein sequence ID" value="CEA12774.1"/>
    <property type="molecule type" value="Genomic_DNA"/>
</dbReference>
<name>A0A090I1R1_METFO</name>
<evidence type="ECO:0000313" key="1">
    <source>
        <dbReference type="EMBL" id="CEA12774.1"/>
    </source>
</evidence>